<dbReference type="Pfam" id="PF04138">
    <property type="entry name" value="GtrA_DPMS_TM"/>
    <property type="match status" value="1"/>
</dbReference>
<dbReference type="RefSeq" id="WP_160937833.1">
    <property type="nucleotide sequence ID" value="NZ_SNVJ01000012.1"/>
</dbReference>
<reference evidence="8 9" key="1">
    <citation type="submission" date="2019-03" db="EMBL/GenBank/DDBJ databases">
        <title>Roseomonas sp. a novel Roseomonas species isolated from Sea whip Gorgonian.</title>
        <authorList>
            <person name="Li F."/>
            <person name="Pan X."/>
            <person name="Huang S."/>
            <person name="Li Z."/>
            <person name="Meng B."/>
        </authorList>
    </citation>
    <scope>NUCLEOTIDE SEQUENCE [LARGE SCALE GENOMIC DNA]</scope>
    <source>
        <strain evidence="8 9">M0104</strain>
    </source>
</reference>
<feature type="transmembrane region" description="Helical" evidence="6">
    <location>
        <begin position="59"/>
        <end position="77"/>
    </location>
</feature>
<comment type="subcellular location">
    <subcellularLocation>
        <location evidence="1">Membrane</location>
        <topology evidence="1">Multi-pass membrane protein</topology>
    </subcellularLocation>
</comment>
<dbReference type="OrthoDB" id="7360864at2"/>
<protein>
    <submittedName>
        <fullName evidence="8">GtrA family protein</fullName>
    </submittedName>
</protein>
<evidence type="ECO:0000256" key="5">
    <source>
        <dbReference type="ARBA" id="ARBA00023136"/>
    </source>
</evidence>
<evidence type="ECO:0000313" key="9">
    <source>
        <dbReference type="Proteomes" id="UP000460715"/>
    </source>
</evidence>
<organism evidence="8 9">
    <name type="scientific">Teichococcus coralli</name>
    <dbReference type="NCBI Taxonomy" id="2545983"/>
    <lineage>
        <taxon>Bacteria</taxon>
        <taxon>Pseudomonadati</taxon>
        <taxon>Pseudomonadota</taxon>
        <taxon>Alphaproteobacteria</taxon>
        <taxon>Acetobacterales</taxon>
        <taxon>Roseomonadaceae</taxon>
        <taxon>Roseomonas</taxon>
    </lineage>
</organism>
<dbReference type="GO" id="GO:0005886">
    <property type="term" value="C:plasma membrane"/>
    <property type="evidence" value="ECO:0007669"/>
    <property type="project" value="TreeGrafter"/>
</dbReference>
<feature type="transmembrane region" description="Helical" evidence="6">
    <location>
        <begin position="98"/>
        <end position="121"/>
    </location>
</feature>
<evidence type="ECO:0000256" key="1">
    <source>
        <dbReference type="ARBA" id="ARBA00004141"/>
    </source>
</evidence>
<dbReference type="InterPro" id="IPR051401">
    <property type="entry name" value="GtrA_CellWall_Glycosyl"/>
</dbReference>
<keyword evidence="3 6" id="KW-0812">Transmembrane</keyword>
<comment type="similarity">
    <text evidence="2">Belongs to the GtrA family.</text>
</comment>
<feature type="domain" description="GtrA/DPMS transmembrane" evidence="7">
    <location>
        <begin position="32"/>
        <end position="145"/>
    </location>
</feature>
<evidence type="ECO:0000256" key="6">
    <source>
        <dbReference type="SAM" id="Phobius"/>
    </source>
</evidence>
<feature type="transmembrane region" description="Helical" evidence="6">
    <location>
        <begin position="30"/>
        <end position="53"/>
    </location>
</feature>
<keyword evidence="9" id="KW-1185">Reference proteome</keyword>
<gene>
    <name evidence="8" type="ORF">E0493_14515</name>
</gene>
<dbReference type="Proteomes" id="UP000460715">
    <property type="component" value="Unassembled WGS sequence"/>
</dbReference>
<evidence type="ECO:0000313" key="8">
    <source>
        <dbReference type="EMBL" id="MXP64562.1"/>
    </source>
</evidence>
<dbReference type="PANTHER" id="PTHR38459:SF1">
    <property type="entry name" value="PROPHAGE BACTOPRENOL-LINKED GLUCOSE TRANSLOCASE HOMOLOG"/>
    <property type="match status" value="1"/>
</dbReference>
<proteinExistence type="inferred from homology"/>
<evidence type="ECO:0000256" key="4">
    <source>
        <dbReference type="ARBA" id="ARBA00022989"/>
    </source>
</evidence>
<name>A0A845BH82_9PROT</name>
<evidence type="ECO:0000256" key="2">
    <source>
        <dbReference type="ARBA" id="ARBA00009399"/>
    </source>
</evidence>
<dbReference type="PANTHER" id="PTHR38459">
    <property type="entry name" value="PROPHAGE BACTOPRENOL-LINKED GLUCOSE TRANSLOCASE HOMOLOG"/>
    <property type="match status" value="1"/>
</dbReference>
<dbReference type="GO" id="GO:0000271">
    <property type="term" value="P:polysaccharide biosynthetic process"/>
    <property type="evidence" value="ECO:0007669"/>
    <property type="project" value="InterPro"/>
</dbReference>
<comment type="caution">
    <text evidence="8">The sequence shown here is derived from an EMBL/GenBank/DDBJ whole genome shotgun (WGS) entry which is preliminary data.</text>
</comment>
<keyword evidence="5 6" id="KW-0472">Membrane</keyword>
<sequence length="152" mass="15863">MPARLRSVPPAGAVPLGGATARATRLREMLLFAGVGVVNTAVDLLAFTLLVTFTPVPPLAANTLSYSLGALNSYLLNGRLTFRSRQVRLASLSRVLRFVAVNLACLAVSLASLAVLSGFMPLLAAKLGSVVATFAFGYVLNSLVVYGSRPEG</sequence>
<feature type="transmembrane region" description="Helical" evidence="6">
    <location>
        <begin position="127"/>
        <end position="146"/>
    </location>
</feature>
<dbReference type="AlphaFoldDB" id="A0A845BH82"/>
<evidence type="ECO:0000256" key="3">
    <source>
        <dbReference type="ARBA" id="ARBA00022692"/>
    </source>
</evidence>
<accession>A0A845BH82</accession>
<dbReference type="InterPro" id="IPR007267">
    <property type="entry name" value="GtrA_DPMS_TM"/>
</dbReference>
<keyword evidence="4 6" id="KW-1133">Transmembrane helix</keyword>
<dbReference type="EMBL" id="SNVJ01000012">
    <property type="protein sequence ID" value="MXP64562.1"/>
    <property type="molecule type" value="Genomic_DNA"/>
</dbReference>
<evidence type="ECO:0000259" key="7">
    <source>
        <dbReference type="Pfam" id="PF04138"/>
    </source>
</evidence>